<dbReference type="RefSeq" id="WP_148814224.1">
    <property type="nucleotide sequence ID" value="NZ_CP043046.1"/>
</dbReference>
<accession>A0A5C0AZ28</accession>
<dbReference type="OrthoDB" id="9157170at2"/>
<dbReference type="KEGG" id="pacr:FXN63_08245"/>
<evidence type="ECO:0000313" key="1">
    <source>
        <dbReference type="EMBL" id="QEI05841.1"/>
    </source>
</evidence>
<dbReference type="Proteomes" id="UP000325161">
    <property type="component" value="Chromosome"/>
</dbReference>
<dbReference type="AlphaFoldDB" id="A0A5C0AZ28"/>
<reference evidence="1 2" key="1">
    <citation type="submission" date="2019-08" db="EMBL/GenBank/DDBJ databases">
        <title>Amphibian skin-associated Pigmentiphaga: genome sequence and occurrence across geography and hosts.</title>
        <authorList>
            <person name="Bletz M.C."/>
            <person name="Bunk B."/>
            <person name="Sproeer C."/>
            <person name="Biwer P."/>
            <person name="Reiter S."/>
            <person name="Rabemananjara F.C.E."/>
            <person name="Schulz S."/>
            <person name="Overmann J."/>
            <person name="Vences M."/>
        </authorList>
    </citation>
    <scope>NUCLEOTIDE SEQUENCE [LARGE SCALE GENOMIC DNA]</scope>
    <source>
        <strain evidence="1 2">Mada1488</strain>
    </source>
</reference>
<evidence type="ECO:0000313" key="2">
    <source>
        <dbReference type="Proteomes" id="UP000325161"/>
    </source>
</evidence>
<proteinExistence type="predicted"/>
<dbReference type="EMBL" id="CP043046">
    <property type="protein sequence ID" value="QEI05841.1"/>
    <property type="molecule type" value="Genomic_DNA"/>
</dbReference>
<name>A0A5C0AZ28_9BURK</name>
<organism evidence="1 2">
    <name type="scientific">Pigmentiphaga aceris</name>
    <dbReference type="NCBI Taxonomy" id="1940612"/>
    <lineage>
        <taxon>Bacteria</taxon>
        <taxon>Pseudomonadati</taxon>
        <taxon>Pseudomonadota</taxon>
        <taxon>Betaproteobacteria</taxon>
        <taxon>Burkholderiales</taxon>
        <taxon>Alcaligenaceae</taxon>
        <taxon>Pigmentiphaga</taxon>
    </lineage>
</organism>
<gene>
    <name evidence="1" type="ORF">FXN63_08245</name>
</gene>
<keyword evidence="2" id="KW-1185">Reference proteome</keyword>
<sequence length="90" mass="10193">MHKQKLRSVIERTLLDPYTVQYRNDWVTTAGALCGEVNGKNSFGEYVGFTRFVVNPQGRGYMASDPASAEYKVFELDWLAYCLTPRPAVP</sequence>
<protein>
    <submittedName>
        <fullName evidence="1">Uncharacterized protein</fullName>
    </submittedName>
</protein>